<evidence type="ECO:0000256" key="1">
    <source>
        <dbReference type="SAM" id="MobiDB-lite"/>
    </source>
</evidence>
<dbReference type="WBParaSite" id="SVE_0672400.1">
    <property type="protein sequence ID" value="SVE_0672400.1"/>
    <property type="gene ID" value="SVE_0672400"/>
</dbReference>
<dbReference type="PANTHER" id="PTHR10334">
    <property type="entry name" value="CYSTEINE-RICH SECRETORY PROTEIN-RELATED"/>
    <property type="match status" value="1"/>
</dbReference>
<dbReference type="InterPro" id="IPR014044">
    <property type="entry name" value="CAP_dom"/>
</dbReference>
<evidence type="ECO:0000256" key="2">
    <source>
        <dbReference type="SAM" id="SignalP"/>
    </source>
</evidence>
<feature type="domain" description="SCP" evidence="3">
    <location>
        <begin position="292"/>
        <end position="422"/>
    </location>
</feature>
<dbReference type="Pfam" id="PF00188">
    <property type="entry name" value="CAP"/>
    <property type="match status" value="1"/>
</dbReference>
<reference evidence="5" key="2">
    <citation type="submission" date="2015-08" db="UniProtKB">
        <authorList>
            <consortium name="WormBaseParasite"/>
        </authorList>
    </citation>
    <scope>IDENTIFICATION</scope>
</reference>
<evidence type="ECO:0000313" key="4">
    <source>
        <dbReference type="Proteomes" id="UP000035680"/>
    </source>
</evidence>
<feature type="region of interest" description="Disordered" evidence="1">
    <location>
        <begin position="133"/>
        <end position="152"/>
    </location>
</feature>
<sequence length="433" mass="50060">MKFYIIFLILINTLLAINPPPLPVKTKNYANVGIPPPLPMKRNSYVITDHNNVLKVQSQFRHSVVTYYVRGKQLFECDDKLLLNYKDAFKYCQIANEFEESKFGKNHRNSRRSHSFRRNSLIRSNSDLTDIRNSNSRLSDLSMGRKDSLSGSRNALLGLSKSSSSQSLKELKKHLSLRKSSVSGSNNDIWVRRNSVSETTSNLSSKRDSLFGSNKSLILRKNSITGSTGSLSKNRKSSLSRSRESLNGNSLDKEENKKHLDKYTDKKPKSHQIWLRVWSRCDVKCYSKQYYEKFKSLVFTEINLYRQLHKAIPLVLNAKLEIIAQELVDKYSWEKKLDIDNYYYYGVLYGNSRITSASKIIKSWYDTNDKYNFLLGKKISPAALSFTQIVWASTTQLGIGVQHEDDHIFVVCIFYPKGNIKKEYKKNVHKWIN</sequence>
<keyword evidence="4" id="KW-1185">Reference proteome</keyword>
<feature type="chain" id="PRO_5005329699" evidence="2">
    <location>
        <begin position="17"/>
        <end position="433"/>
    </location>
</feature>
<reference evidence="4" key="1">
    <citation type="submission" date="2014-07" db="EMBL/GenBank/DDBJ databases">
        <authorList>
            <person name="Martin A.A"/>
            <person name="De Silva N."/>
        </authorList>
    </citation>
    <scope>NUCLEOTIDE SEQUENCE</scope>
</reference>
<dbReference type="AlphaFoldDB" id="A0A0K0FD06"/>
<dbReference type="Gene3D" id="3.40.33.10">
    <property type="entry name" value="CAP"/>
    <property type="match status" value="1"/>
</dbReference>
<accession>A0A0K0FD06</accession>
<evidence type="ECO:0000259" key="3">
    <source>
        <dbReference type="SMART" id="SM00198"/>
    </source>
</evidence>
<dbReference type="SUPFAM" id="SSF55797">
    <property type="entry name" value="PR-1-like"/>
    <property type="match status" value="1"/>
</dbReference>
<proteinExistence type="predicted"/>
<protein>
    <submittedName>
        <fullName evidence="5">CAP domain-containing protein (inferred by orthology to a zebrafish protein)</fullName>
    </submittedName>
</protein>
<dbReference type="InterPro" id="IPR035940">
    <property type="entry name" value="CAP_sf"/>
</dbReference>
<keyword evidence="2" id="KW-0732">Signal</keyword>
<dbReference type="Proteomes" id="UP000035680">
    <property type="component" value="Unassembled WGS sequence"/>
</dbReference>
<name>A0A0K0FD06_STRVS</name>
<feature type="region of interest" description="Disordered" evidence="1">
    <location>
        <begin position="227"/>
        <end position="264"/>
    </location>
</feature>
<dbReference type="SMART" id="SM00198">
    <property type="entry name" value="SCP"/>
    <property type="match status" value="1"/>
</dbReference>
<organism evidence="4 5">
    <name type="scientific">Strongyloides venezuelensis</name>
    <name type="common">Threadworm</name>
    <dbReference type="NCBI Taxonomy" id="75913"/>
    <lineage>
        <taxon>Eukaryota</taxon>
        <taxon>Metazoa</taxon>
        <taxon>Ecdysozoa</taxon>
        <taxon>Nematoda</taxon>
        <taxon>Chromadorea</taxon>
        <taxon>Rhabditida</taxon>
        <taxon>Tylenchina</taxon>
        <taxon>Panagrolaimomorpha</taxon>
        <taxon>Strongyloidoidea</taxon>
        <taxon>Strongyloididae</taxon>
        <taxon>Strongyloides</taxon>
    </lineage>
</organism>
<feature type="compositionally biased region" description="Low complexity" evidence="1">
    <location>
        <begin position="239"/>
        <end position="250"/>
    </location>
</feature>
<feature type="compositionally biased region" description="Basic and acidic residues" evidence="1">
    <location>
        <begin position="251"/>
        <end position="264"/>
    </location>
</feature>
<feature type="signal peptide" evidence="2">
    <location>
        <begin position="1"/>
        <end position="16"/>
    </location>
</feature>
<dbReference type="InterPro" id="IPR001283">
    <property type="entry name" value="CRISP-related"/>
</dbReference>
<evidence type="ECO:0000313" key="5">
    <source>
        <dbReference type="WBParaSite" id="SVE_0672400.1"/>
    </source>
</evidence>